<evidence type="ECO:0000259" key="1">
    <source>
        <dbReference type="Pfam" id="PF14088"/>
    </source>
</evidence>
<sequence>MATIPQLSRLSSLDVREVWPHEAHHFTQWLLQNADVLSDVLGMDLELTQAEKPVGGFSLDLIGKDLQSGATVIVENQLATTDHSHLGQLLTYAGGTDPSTVVWCAPAFREEHRAALDWLNEHTDEGIRFFGVEISAVRIGDSAPAPLFRLVANPNDWAKRVHSQKAASQASASPRSEAYEAFWTYLLKRIHEERPAWTSARTPSRDSWMTLPFGASEIWYAFAFASPSRPRIELYFGSPDADRNEAAFKVFESRRQDLEAGFGEPLDFQPLEGKKASRIVAWGPTTHTIMDPAQHPQVAGWFIETMTRFRQVTQAFKSATAHQPTAAPLATEGI</sequence>
<protein>
    <submittedName>
        <fullName evidence="2">DUF4268 domain-containing protein</fullName>
    </submittedName>
</protein>
<gene>
    <name evidence="2" type="ORF">G7070_08290</name>
</gene>
<dbReference type="InterPro" id="IPR025364">
    <property type="entry name" value="DUF4268"/>
</dbReference>
<proteinExistence type="predicted"/>
<dbReference type="KEGG" id="prv:G7070_08290"/>
<dbReference type="Pfam" id="PF14088">
    <property type="entry name" value="DUF4268"/>
    <property type="match status" value="1"/>
</dbReference>
<organism evidence="2 3">
    <name type="scientific">Propioniciclava coleopterorum</name>
    <dbReference type="NCBI Taxonomy" id="2714937"/>
    <lineage>
        <taxon>Bacteria</taxon>
        <taxon>Bacillati</taxon>
        <taxon>Actinomycetota</taxon>
        <taxon>Actinomycetes</taxon>
        <taxon>Propionibacteriales</taxon>
        <taxon>Propionibacteriaceae</taxon>
        <taxon>Propioniciclava</taxon>
    </lineage>
</organism>
<reference evidence="2 3" key="1">
    <citation type="submission" date="2020-03" db="EMBL/GenBank/DDBJ databases">
        <title>Propioniciclava sp. nov., isolated from Hydrophilus acuminatus.</title>
        <authorList>
            <person name="Hyun D.-W."/>
            <person name="Bae J.-W."/>
        </authorList>
    </citation>
    <scope>NUCLEOTIDE SEQUENCE [LARGE SCALE GENOMIC DNA]</scope>
    <source>
        <strain evidence="2 3">HDW11</strain>
    </source>
</reference>
<evidence type="ECO:0000313" key="3">
    <source>
        <dbReference type="Proteomes" id="UP000501058"/>
    </source>
</evidence>
<dbReference type="Proteomes" id="UP000501058">
    <property type="component" value="Chromosome"/>
</dbReference>
<name>A0A6G7Y6J5_9ACTN</name>
<keyword evidence="3" id="KW-1185">Reference proteome</keyword>
<accession>A0A6G7Y6J5</accession>
<dbReference type="GO" id="GO:0003676">
    <property type="term" value="F:nucleic acid binding"/>
    <property type="evidence" value="ECO:0007669"/>
    <property type="project" value="InterPro"/>
</dbReference>
<evidence type="ECO:0000313" key="2">
    <source>
        <dbReference type="EMBL" id="QIK72268.1"/>
    </source>
</evidence>
<dbReference type="RefSeq" id="WP_166233344.1">
    <property type="nucleotide sequence ID" value="NZ_CP049865.1"/>
</dbReference>
<dbReference type="EMBL" id="CP049865">
    <property type="protein sequence ID" value="QIK72268.1"/>
    <property type="molecule type" value="Genomic_DNA"/>
</dbReference>
<dbReference type="InterPro" id="IPR011856">
    <property type="entry name" value="tRNA_endonuc-like_dom_sf"/>
</dbReference>
<dbReference type="Gene3D" id="3.40.1350.10">
    <property type="match status" value="1"/>
</dbReference>
<feature type="domain" description="DUF4268" evidence="1">
    <location>
        <begin position="179"/>
        <end position="314"/>
    </location>
</feature>
<dbReference type="AlphaFoldDB" id="A0A6G7Y6J5"/>